<comment type="subcellular location">
    <subcellularLocation>
        <location evidence="1">Cell membrane</location>
        <topology evidence="1">Multi-pass membrane protein</topology>
    </subcellularLocation>
</comment>
<dbReference type="InterPro" id="IPR027379">
    <property type="entry name" value="CLS_N"/>
</dbReference>
<dbReference type="Pfam" id="PF13396">
    <property type="entry name" value="PLDc_N"/>
    <property type="match status" value="1"/>
</dbReference>
<evidence type="ECO:0000256" key="4">
    <source>
        <dbReference type="ARBA" id="ARBA00022989"/>
    </source>
</evidence>
<evidence type="ECO:0000256" key="5">
    <source>
        <dbReference type="ARBA" id="ARBA00023136"/>
    </source>
</evidence>
<keyword evidence="2" id="KW-1003">Cell membrane</keyword>
<evidence type="ECO:0000259" key="8">
    <source>
        <dbReference type="Pfam" id="PF13396"/>
    </source>
</evidence>
<evidence type="ECO:0000313" key="9">
    <source>
        <dbReference type="EMBL" id="MEE6257508.1"/>
    </source>
</evidence>
<name>A0ABU7RLZ6_9ACTN</name>
<dbReference type="PROSITE" id="PS51257">
    <property type="entry name" value="PROKAR_LIPOPROTEIN"/>
    <property type="match status" value="1"/>
</dbReference>
<accession>A0ABU7RLZ6</accession>
<sequence>MVRLYALLAIGQLILAVVALISCLSAEEDEIRALPRIAWVLIILFFPLVGSIAWFVAGRPRPAPGSAGSSGGIRPGGGGVGRGRRQVAPDDDPEFLRSLDENRTKRDREMFDRWEQDLRRREEELRRREAGDPPREPDKPES</sequence>
<keyword evidence="10" id="KW-1185">Reference proteome</keyword>
<evidence type="ECO:0000256" key="1">
    <source>
        <dbReference type="ARBA" id="ARBA00004651"/>
    </source>
</evidence>
<organism evidence="9 10">
    <name type="scientific">Plantactinospora sonchi</name>
    <dbReference type="NCBI Taxonomy" id="1544735"/>
    <lineage>
        <taxon>Bacteria</taxon>
        <taxon>Bacillati</taxon>
        <taxon>Actinomycetota</taxon>
        <taxon>Actinomycetes</taxon>
        <taxon>Micromonosporales</taxon>
        <taxon>Micromonosporaceae</taxon>
        <taxon>Plantactinospora</taxon>
    </lineage>
</organism>
<feature type="region of interest" description="Disordered" evidence="6">
    <location>
        <begin position="62"/>
        <end position="103"/>
    </location>
</feature>
<feature type="compositionally biased region" description="Gly residues" evidence="6">
    <location>
        <begin position="68"/>
        <end position="81"/>
    </location>
</feature>
<keyword evidence="3 7" id="KW-0812">Transmembrane</keyword>
<gene>
    <name evidence="9" type="ORF">V1633_03265</name>
</gene>
<evidence type="ECO:0000313" key="10">
    <source>
        <dbReference type="Proteomes" id="UP001332243"/>
    </source>
</evidence>
<keyword evidence="5 7" id="KW-0472">Membrane</keyword>
<feature type="region of interest" description="Disordered" evidence="6">
    <location>
        <begin position="122"/>
        <end position="142"/>
    </location>
</feature>
<feature type="compositionally biased region" description="Basic and acidic residues" evidence="6">
    <location>
        <begin position="94"/>
        <end position="103"/>
    </location>
</feature>
<feature type="transmembrane region" description="Helical" evidence="7">
    <location>
        <begin position="36"/>
        <end position="57"/>
    </location>
</feature>
<comment type="caution">
    <text evidence="9">The sequence shown here is derived from an EMBL/GenBank/DDBJ whole genome shotgun (WGS) entry which is preliminary data.</text>
</comment>
<protein>
    <submittedName>
        <fullName evidence="9">PLD nuclease N-terminal domain-containing protein</fullName>
    </submittedName>
</protein>
<feature type="domain" description="Cardiolipin synthase N-terminal" evidence="8">
    <location>
        <begin position="14"/>
        <end position="59"/>
    </location>
</feature>
<dbReference type="RefSeq" id="WP_331212618.1">
    <property type="nucleotide sequence ID" value="NZ_JAZGQK010000002.1"/>
</dbReference>
<evidence type="ECO:0000256" key="2">
    <source>
        <dbReference type="ARBA" id="ARBA00022475"/>
    </source>
</evidence>
<evidence type="ECO:0000256" key="6">
    <source>
        <dbReference type="SAM" id="MobiDB-lite"/>
    </source>
</evidence>
<keyword evidence="4 7" id="KW-1133">Transmembrane helix</keyword>
<dbReference type="Proteomes" id="UP001332243">
    <property type="component" value="Unassembled WGS sequence"/>
</dbReference>
<evidence type="ECO:0000256" key="3">
    <source>
        <dbReference type="ARBA" id="ARBA00022692"/>
    </source>
</evidence>
<proteinExistence type="predicted"/>
<evidence type="ECO:0000256" key="7">
    <source>
        <dbReference type="SAM" id="Phobius"/>
    </source>
</evidence>
<reference evidence="9 10" key="1">
    <citation type="submission" date="2024-01" db="EMBL/GenBank/DDBJ databases">
        <title>Genome insights into Plantactinospora sonchi sp. nov.</title>
        <authorList>
            <person name="Wang L."/>
        </authorList>
    </citation>
    <scope>NUCLEOTIDE SEQUENCE [LARGE SCALE GENOMIC DNA]</scope>
    <source>
        <strain evidence="9 10">NEAU-QY2</strain>
    </source>
</reference>
<dbReference type="EMBL" id="JAZGQK010000002">
    <property type="protein sequence ID" value="MEE6257508.1"/>
    <property type="molecule type" value="Genomic_DNA"/>
</dbReference>